<proteinExistence type="predicted"/>
<dbReference type="RefSeq" id="WP_144850007.1">
    <property type="nucleotide sequence ID" value="NZ_VMRJ01000004.1"/>
</dbReference>
<dbReference type="Proteomes" id="UP000317624">
    <property type="component" value="Unassembled WGS sequence"/>
</dbReference>
<accession>A0A558BS02</accession>
<reference evidence="1 2" key="1">
    <citation type="submission" date="2019-07" db="EMBL/GenBank/DDBJ databases">
        <title>Hymenobacter sp. straun FUR1 Genome sequencing and assembly.</title>
        <authorList>
            <person name="Chhetri G."/>
        </authorList>
    </citation>
    <scope>NUCLEOTIDE SEQUENCE [LARGE SCALE GENOMIC DNA]</scope>
    <source>
        <strain evidence="1 2">Fur1</strain>
    </source>
</reference>
<keyword evidence="2" id="KW-1185">Reference proteome</keyword>
<comment type="caution">
    <text evidence="1">The sequence shown here is derived from an EMBL/GenBank/DDBJ whole genome shotgun (WGS) entry which is preliminary data.</text>
</comment>
<evidence type="ECO:0000313" key="1">
    <source>
        <dbReference type="EMBL" id="TVT39294.1"/>
    </source>
</evidence>
<dbReference type="AlphaFoldDB" id="A0A558BS02"/>
<sequence length="140" mass="16035">MRPVPVILRDIENFQPTEDGNWLALDDLLQELWTEKEGPREALIPLFQLLERFPEDESAGVLRSILHGIESYPEYEAELVKSLYRHPTDITVTMVRRIANSGQALVAGQPIKRLYQVVIAHPKASKKARETAQDYLNNSR</sequence>
<organism evidence="1 2">
    <name type="scientific">Hymenobacter setariae</name>
    <dbReference type="NCBI Taxonomy" id="2594794"/>
    <lineage>
        <taxon>Bacteria</taxon>
        <taxon>Pseudomonadati</taxon>
        <taxon>Bacteroidota</taxon>
        <taxon>Cytophagia</taxon>
        <taxon>Cytophagales</taxon>
        <taxon>Hymenobacteraceae</taxon>
        <taxon>Hymenobacter</taxon>
    </lineage>
</organism>
<evidence type="ECO:0008006" key="3">
    <source>
        <dbReference type="Google" id="ProtNLM"/>
    </source>
</evidence>
<evidence type="ECO:0000313" key="2">
    <source>
        <dbReference type="Proteomes" id="UP000317624"/>
    </source>
</evidence>
<gene>
    <name evidence="1" type="ORF">FNT36_16700</name>
</gene>
<dbReference type="OrthoDB" id="8858258at2"/>
<dbReference type="EMBL" id="VMRJ01000004">
    <property type="protein sequence ID" value="TVT39294.1"/>
    <property type="molecule type" value="Genomic_DNA"/>
</dbReference>
<protein>
    <recommendedName>
        <fullName evidence="3">HEAT repeat domain-containing protein</fullName>
    </recommendedName>
</protein>
<name>A0A558BS02_9BACT</name>